<dbReference type="Pfam" id="PF13470">
    <property type="entry name" value="PIN_3"/>
    <property type="match status" value="1"/>
</dbReference>
<dbReference type="OrthoDB" id="211933at2"/>
<sequence>MEVAVLDACILFQGKLTDLLLCLAEAKAFEPVWSDEIHLEWKRNLALSMSIPVDKIDYRHAEMERAFPAANVPGDASLTATIQAMCKTAAQRKDAHVVASAVNAEAGSIVTHNIKDFHGTVLAHYRLAKHRPDPFCAGLLASQQAEALAGLRAHRASLKRTPMNATEYVNYLAGPKFGMAKLSTALRDHLGSI</sequence>
<gene>
    <name evidence="2" type="ORF">CR165_15190</name>
</gene>
<comment type="caution">
    <text evidence="2">The sequence shown here is derived from an EMBL/GenBank/DDBJ whole genome shotgun (WGS) entry which is preliminary data.</text>
</comment>
<evidence type="ECO:0000259" key="1">
    <source>
        <dbReference type="Pfam" id="PF13470"/>
    </source>
</evidence>
<dbReference type="RefSeq" id="WP_109517847.1">
    <property type="nucleotide sequence ID" value="NZ_PDOA01000010.1"/>
</dbReference>
<feature type="domain" description="PIN" evidence="1">
    <location>
        <begin position="5"/>
        <end position="115"/>
    </location>
</feature>
<proteinExistence type="predicted"/>
<reference evidence="3" key="1">
    <citation type="submission" date="2017-10" db="EMBL/GenBank/DDBJ databases">
        <authorList>
            <person name="Toshchakov S.V."/>
            <person name="Goeva M.A."/>
        </authorList>
    </citation>
    <scope>NUCLEOTIDE SEQUENCE [LARGE SCALE GENOMIC DNA]</scope>
    <source>
        <strain evidence="3">JR1/69-1-13</strain>
    </source>
</reference>
<dbReference type="Proteomes" id="UP000245048">
    <property type="component" value="Unassembled WGS sequence"/>
</dbReference>
<keyword evidence="3" id="KW-1185">Reference proteome</keyword>
<protein>
    <recommendedName>
        <fullName evidence="1">PIN domain-containing protein</fullName>
    </recommendedName>
</protein>
<name>A0A2U1V267_9PROT</name>
<organism evidence="2 3">
    <name type="scientific">Teichococcus aestuarii</name>
    <dbReference type="NCBI Taxonomy" id="568898"/>
    <lineage>
        <taxon>Bacteria</taxon>
        <taxon>Pseudomonadati</taxon>
        <taxon>Pseudomonadota</taxon>
        <taxon>Alphaproteobacteria</taxon>
        <taxon>Acetobacterales</taxon>
        <taxon>Roseomonadaceae</taxon>
        <taxon>Roseomonas</taxon>
    </lineage>
</organism>
<evidence type="ECO:0000313" key="3">
    <source>
        <dbReference type="Proteomes" id="UP000245048"/>
    </source>
</evidence>
<evidence type="ECO:0000313" key="2">
    <source>
        <dbReference type="EMBL" id="PWC27961.1"/>
    </source>
</evidence>
<accession>A0A2U1V267</accession>
<dbReference type="AlphaFoldDB" id="A0A2U1V267"/>
<dbReference type="InterPro" id="IPR002716">
    <property type="entry name" value="PIN_dom"/>
</dbReference>
<dbReference type="EMBL" id="PDOA01000010">
    <property type="protein sequence ID" value="PWC27961.1"/>
    <property type="molecule type" value="Genomic_DNA"/>
</dbReference>